<keyword evidence="1" id="KW-1133">Transmembrane helix</keyword>
<evidence type="ECO:0000313" key="3">
    <source>
        <dbReference type="Proteomes" id="UP000607197"/>
    </source>
</evidence>
<keyword evidence="1" id="KW-0812">Transmembrane</keyword>
<accession>A0A830FGJ8</accession>
<organism evidence="2 3">
    <name type="scientific">Halocalculus aciditolerans</name>
    <dbReference type="NCBI Taxonomy" id="1383812"/>
    <lineage>
        <taxon>Archaea</taxon>
        <taxon>Methanobacteriati</taxon>
        <taxon>Methanobacteriota</taxon>
        <taxon>Stenosarchaea group</taxon>
        <taxon>Halobacteria</taxon>
        <taxon>Halobacteriales</taxon>
        <taxon>Halobacteriaceae</taxon>
        <taxon>Halocalculus</taxon>
    </lineage>
</organism>
<dbReference type="RefSeq" id="WP_188981051.1">
    <property type="nucleotide sequence ID" value="NZ_BMPG01000010.1"/>
</dbReference>
<dbReference type="AlphaFoldDB" id="A0A830FGJ8"/>
<proteinExistence type="predicted"/>
<reference evidence="2" key="2">
    <citation type="submission" date="2020-09" db="EMBL/GenBank/DDBJ databases">
        <authorList>
            <person name="Sun Q."/>
            <person name="Ohkuma M."/>
        </authorList>
    </citation>
    <scope>NUCLEOTIDE SEQUENCE</scope>
    <source>
        <strain evidence="2">JCM 19596</strain>
    </source>
</reference>
<dbReference type="EMBL" id="BMPG01000010">
    <property type="protein sequence ID" value="GGL73410.1"/>
    <property type="molecule type" value="Genomic_DNA"/>
</dbReference>
<dbReference type="Proteomes" id="UP000607197">
    <property type="component" value="Unassembled WGS sequence"/>
</dbReference>
<evidence type="ECO:0000256" key="1">
    <source>
        <dbReference type="SAM" id="Phobius"/>
    </source>
</evidence>
<evidence type="ECO:0000313" key="2">
    <source>
        <dbReference type="EMBL" id="GGL73410.1"/>
    </source>
</evidence>
<feature type="transmembrane region" description="Helical" evidence="1">
    <location>
        <begin position="7"/>
        <end position="24"/>
    </location>
</feature>
<protein>
    <submittedName>
        <fullName evidence="2">Uncharacterized protein</fullName>
    </submittedName>
</protein>
<feature type="transmembrane region" description="Helical" evidence="1">
    <location>
        <begin position="88"/>
        <end position="108"/>
    </location>
</feature>
<reference evidence="2" key="1">
    <citation type="journal article" date="2014" name="Int. J. Syst. Evol. Microbiol.">
        <title>Complete genome sequence of Corynebacterium casei LMG S-19264T (=DSM 44701T), isolated from a smear-ripened cheese.</title>
        <authorList>
            <consortium name="US DOE Joint Genome Institute (JGI-PGF)"/>
            <person name="Walter F."/>
            <person name="Albersmeier A."/>
            <person name="Kalinowski J."/>
            <person name="Ruckert C."/>
        </authorList>
    </citation>
    <scope>NUCLEOTIDE SEQUENCE</scope>
    <source>
        <strain evidence="2">JCM 19596</strain>
    </source>
</reference>
<sequence length="138" mass="14295">MFESLPFGGWGVGIAVVLVLSWGFRERDELLDDGTDARQSAEALARPAVDDTKRAGGFLLGFAAVVAAVTGQLASVGHQLLAMGGDVLAAHSIGFGWAVTTLLGWFSANGWFDITPAQFLVAAVVVGLLAFATKEGTS</sequence>
<name>A0A830FGJ8_9EURY</name>
<keyword evidence="1" id="KW-0472">Membrane</keyword>
<keyword evidence="3" id="KW-1185">Reference proteome</keyword>
<feature type="transmembrane region" description="Helical" evidence="1">
    <location>
        <begin position="55"/>
        <end position="76"/>
    </location>
</feature>
<gene>
    <name evidence="2" type="ORF">GCM10009039_34400</name>
</gene>
<comment type="caution">
    <text evidence="2">The sequence shown here is derived from an EMBL/GenBank/DDBJ whole genome shotgun (WGS) entry which is preliminary data.</text>
</comment>
<feature type="transmembrane region" description="Helical" evidence="1">
    <location>
        <begin position="114"/>
        <end position="132"/>
    </location>
</feature>